<dbReference type="InterPro" id="IPR029063">
    <property type="entry name" value="SAM-dependent_MTases_sf"/>
</dbReference>
<evidence type="ECO:0000313" key="7">
    <source>
        <dbReference type="EMBL" id="CCI28724.1"/>
    </source>
</evidence>
<dbReference type="SUPFAM" id="SSF46785">
    <property type="entry name" value="Winged helix' DNA-binding domain"/>
    <property type="match status" value="1"/>
</dbReference>
<evidence type="ECO:0000256" key="2">
    <source>
        <dbReference type="ARBA" id="ARBA00022679"/>
    </source>
</evidence>
<evidence type="ECO:0000259" key="6">
    <source>
        <dbReference type="Pfam" id="PF08100"/>
    </source>
</evidence>
<dbReference type="Pfam" id="PF08100">
    <property type="entry name" value="Dimerisation"/>
    <property type="match status" value="1"/>
</dbReference>
<dbReference type="PANTHER" id="PTHR43712:SF2">
    <property type="entry name" value="O-METHYLTRANSFERASE CICE"/>
    <property type="match status" value="1"/>
</dbReference>
<sequence>MGLGGLDSCLISTSNLNARAAYPIWYCLILLPQKLIMSLPELPLHLQLTQMISGYWLSQAIYAAAKLSLAEHLSKGAKSCQELASLTETNPAALYRLMRALASVGIFQETESQQFILTPLAEHLSSDHPRSVKATAIMLGEAPHYQAWGNVLHSIKTGQLSFDDVFGMGVFEYFQTHPLDAEIFEQSMNSFSFSEEKAILAVYNFSEFQTLVDVGGGYGEMLGTILEQYPHLKGILFDEDYVIYHCQPTLEKHGILARCQTFGGNFFESVPPGGDGYLLKHIIHDWDDRRAIAILKNCCEGLDSNGKVLIMEMVVPSGNKPSSAKMLDMNMLVMCPGGKERTAKEFEELLSQAGLKLNRIIPTKEDIFIIECLKK</sequence>
<accession>I4I350</accession>
<dbReference type="Gene3D" id="1.10.10.10">
    <property type="entry name" value="Winged helix-like DNA-binding domain superfamily/Winged helix DNA-binding domain"/>
    <property type="match status" value="1"/>
</dbReference>
<dbReference type="Gene3D" id="3.40.50.150">
    <property type="entry name" value="Vaccinia Virus protein VP39"/>
    <property type="match status" value="1"/>
</dbReference>
<feature type="domain" description="O-methyltransferase C-terminal" evidence="5">
    <location>
        <begin position="155"/>
        <end position="355"/>
    </location>
</feature>
<comment type="caution">
    <text evidence="7">The sequence shown here is derived from an EMBL/GenBank/DDBJ whole genome shotgun (WGS) entry which is preliminary data.</text>
</comment>
<dbReference type="AlphaFoldDB" id="I4I350"/>
<keyword evidence="3" id="KW-0949">S-adenosyl-L-methionine</keyword>
<dbReference type="SUPFAM" id="SSF53335">
    <property type="entry name" value="S-adenosyl-L-methionine-dependent methyltransferases"/>
    <property type="match status" value="1"/>
</dbReference>
<evidence type="ECO:0000256" key="3">
    <source>
        <dbReference type="ARBA" id="ARBA00022691"/>
    </source>
</evidence>
<dbReference type="HOGENOM" id="CLU_005533_12_0_3"/>
<evidence type="ECO:0000259" key="5">
    <source>
        <dbReference type="Pfam" id="PF00891"/>
    </source>
</evidence>
<feature type="active site" description="Proton acceptor" evidence="4">
    <location>
        <position position="284"/>
    </location>
</feature>
<dbReference type="Gene3D" id="1.10.287.1350">
    <property type="match status" value="1"/>
</dbReference>
<dbReference type="EMBL" id="CAIO01000479">
    <property type="protein sequence ID" value="CCI28724.1"/>
    <property type="molecule type" value="Genomic_DNA"/>
</dbReference>
<evidence type="ECO:0000256" key="1">
    <source>
        <dbReference type="ARBA" id="ARBA00022603"/>
    </source>
</evidence>
<dbReference type="Pfam" id="PF00891">
    <property type="entry name" value="Methyltransf_2"/>
    <property type="match status" value="1"/>
</dbReference>
<dbReference type="GO" id="GO:0032259">
    <property type="term" value="P:methylation"/>
    <property type="evidence" value="ECO:0007669"/>
    <property type="project" value="UniProtKB-KW"/>
</dbReference>
<organism evidence="7 8">
    <name type="scientific">Microcystis aeruginosa PCC 9809</name>
    <dbReference type="NCBI Taxonomy" id="1160285"/>
    <lineage>
        <taxon>Bacteria</taxon>
        <taxon>Bacillati</taxon>
        <taxon>Cyanobacteriota</taxon>
        <taxon>Cyanophyceae</taxon>
        <taxon>Oscillatoriophycideae</taxon>
        <taxon>Chroococcales</taxon>
        <taxon>Microcystaceae</taxon>
        <taxon>Microcystis</taxon>
    </lineage>
</organism>
<keyword evidence="1 7" id="KW-0489">Methyltransferase</keyword>
<evidence type="ECO:0000256" key="4">
    <source>
        <dbReference type="PIRSR" id="PIRSR005739-1"/>
    </source>
</evidence>
<dbReference type="InterPro" id="IPR016461">
    <property type="entry name" value="COMT-like"/>
</dbReference>
<keyword evidence="2 7" id="KW-0808">Transferase</keyword>
<dbReference type="GO" id="GO:0046983">
    <property type="term" value="F:protein dimerization activity"/>
    <property type="evidence" value="ECO:0007669"/>
    <property type="project" value="InterPro"/>
</dbReference>
<dbReference type="InterPro" id="IPR012967">
    <property type="entry name" value="COMT_dimerisation"/>
</dbReference>
<reference evidence="7 8" key="1">
    <citation type="submission" date="2012-04" db="EMBL/GenBank/DDBJ databases">
        <authorList>
            <person name="Genoscope - CEA"/>
        </authorList>
    </citation>
    <scope>NUCLEOTIDE SEQUENCE [LARGE SCALE GENOMIC DNA]</scope>
    <source>
        <strain evidence="7 8">9809</strain>
    </source>
</reference>
<dbReference type="InterPro" id="IPR036390">
    <property type="entry name" value="WH_DNA-bd_sf"/>
</dbReference>
<gene>
    <name evidence="7" type="ORF">MICAH_530003</name>
</gene>
<dbReference type="InterPro" id="IPR001077">
    <property type="entry name" value="COMT_C"/>
</dbReference>
<dbReference type="PANTHER" id="PTHR43712">
    <property type="entry name" value="PUTATIVE (AFU_ORTHOLOGUE AFUA_4G14580)-RELATED"/>
    <property type="match status" value="1"/>
</dbReference>
<feature type="domain" description="O-methyltransferase dimerisation" evidence="6">
    <location>
        <begin position="50"/>
        <end position="124"/>
    </location>
</feature>
<proteinExistence type="predicted"/>
<dbReference type="PROSITE" id="PS51683">
    <property type="entry name" value="SAM_OMT_II"/>
    <property type="match status" value="1"/>
</dbReference>
<dbReference type="GO" id="GO:0008171">
    <property type="term" value="F:O-methyltransferase activity"/>
    <property type="evidence" value="ECO:0007669"/>
    <property type="project" value="InterPro"/>
</dbReference>
<dbReference type="Proteomes" id="UP000004775">
    <property type="component" value="Unassembled WGS sequence"/>
</dbReference>
<name>I4I350_MICAE</name>
<dbReference type="PIRSF" id="PIRSF005739">
    <property type="entry name" value="O-mtase"/>
    <property type="match status" value="1"/>
</dbReference>
<dbReference type="InterPro" id="IPR036388">
    <property type="entry name" value="WH-like_DNA-bd_sf"/>
</dbReference>
<protein>
    <submittedName>
        <fullName evidence="7">O-demethylpuromycin-O-methyltransferase</fullName>
    </submittedName>
</protein>
<evidence type="ECO:0000313" key="8">
    <source>
        <dbReference type="Proteomes" id="UP000004775"/>
    </source>
</evidence>